<evidence type="ECO:0000313" key="8">
    <source>
        <dbReference type="EMBL" id="VDO10908.1"/>
    </source>
</evidence>
<dbReference type="GO" id="GO:0005658">
    <property type="term" value="C:alpha DNA polymerase:primase complex"/>
    <property type="evidence" value="ECO:0007669"/>
    <property type="project" value="TreeGrafter"/>
</dbReference>
<gene>
    <name evidence="8" type="ORF">HNAJ_LOCUS11634</name>
</gene>
<protein>
    <recommendedName>
        <fullName evidence="3">DNA polymerase alpha subunit B</fullName>
    </recommendedName>
</protein>
<reference evidence="8 9" key="2">
    <citation type="submission" date="2018-11" db="EMBL/GenBank/DDBJ databases">
        <authorList>
            <consortium name="Pathogen Informatics"/>
        </authorList>
    </citation>
    <scope>NUCLEOTIDE SEQUENCE [LARGE SCALE GENOMIC DNA]</scope>
</reference>
<dbReference type="Pfam" id="PF08418">
    <property type="entry name" value="Pol_alpha_B_N"/>
    <property type="match status" value="1"/>
</dbReference>
<dbReference type="Pfam" id="PF04042">
    <property type="entry name" value="DNA_pol_E_B"/>
    <property type="match status" value="1"/>
</dbReference>
<feature type="domain" description="DNA polymerase alpha subunit B N-terminal" evidence="7">
    <location>
        <begin position="10"/>
        <end position="76"/>
    </location>
</feature>
<organism evidence="10">
    <name type="scientific">Rodentolepis nana</name>
    <name type="common">Dwarf tapeworm</name>
    <name type="synonym">Hymenolepis nana</name>
    <dbReference type="NCBI Taxonomy" id="102285"/>
    <lineage>
        <taxon>Eukaryota</taxon>
        <taxon>Metazoa</taxon>
        <taxon>Spiralia</taxon>
        <taxon>Lophotrochozoa</taxon>
        <taxon>Platyhelminthes</taxon>
        <taxon>Cestoda</taxon>
        <taxon>Eucestoda</taxon>
        <taxon>Cyclophyllidea</taxon>
        <taxon>Hymenolepididae</taxon>
        <taxon>Rodentolepis</taxon>
    </lineage>
</organism>
<name>A0A0R3TV22_RODNA</name>
<keyword evidence="9" id="KW-1185">Reference proteome</keyword>
<dbReference type="AlphaFoldDB" id="A0A0R3TV22"/>
<evidence type="ECO:0000256" key="2">
    <source>
        <dbReference type="ARBA" id="ARBA00007299"/>
    </source>
</evidence>
<dbReference type="GO" id="GO:0006270">
    <property type="term" value="P:DNA replication initiation"/>
    <property type="evidence" value="ECO:0007669"/>
    <property type="project" value="TreeGrafter"/>
</dbReference>
<reference evidence="10" key="1">
    <citation type="submission" date="2017-02" db="UniProtKB">
        <authorList>
            <consortium name="WormBaseParasite"/>
        </authorList>
    </citation>
    <scope>IDENTIFICATION</scope>
</reference>
<comment type="subcellular location">
    <subcellularLocation>
        <location evidence="1">Nucleus</location>
    </subcellularLocation>
</comment>
<evidence type="ECO:0000259" key="6">
    <source>
        <dbReference type="Pfam" id="PF04042"/>
    </source>
</evidence>
<dbReference type="PANTHER" id="PTHR23061:SF12">
    <property type="entry name" value="DNA POLYMERASE ALPHA SUBUNIT B"/>
    <property type="match status" value="1"/>
</dbReference>
<dbReference type="InterPro" id="IPR007185">
    <property type="entry name" value="DNA_pol_a/d/e_bsu"/>
</dbReference>
<sequence length="653" mass="72583">MLGIGDPVYDEIRDDLSAFGLSVKEDEIIEQFSALSTKYDLPTSTLVEKYVAFKLNRGLSDYLSRNDIDLFEKENLIPSVGTKTSQVSEVKLSASLNVLPEDMRKEITSMKNFDEQSDIMSSYLGKSFPKSVLKPFNLNEISTSNEDYTPKSPFEKVLCTFSNRSDDKTLESSASNLSFTWRIQTFQETTDKTSSRFMYQRAISKAEILDSWTWEQVKRIVELLPSSLLEPNPEAYSSSSQKSRFSLSSVLELSQRSQLQEDANKSKRHPTSSLRPIHSRIQTPSIVAGRVAVCPEAVPVDQRLDTTNACIIGTRRAGGGDLGKVMLDVTTNSSTLEYSLYAGQPVVFKASNVNGRSLTAFEFYKPIVLPVFDVKDEYITSSEPDLHVAVACGPFTTNTSHEIAPLLSLLKSIKEHKPHVLILLSALVDSSHPLIGEYCDSTFDELYQTRLNTVAEWCHLLKIKLIVVSSWREVCGNPVYPTPPISKPAWAIKNPDVAAWYANVIFVWDPCTIKIGPYYIGVSSPDILFQMSSEEISANCTGDRLSRLCRHILASGTYYPVHPPAEELPLDYPLWWERARLPSSNSPHCVVFPTVDVDGVVCVNPGLAARPSSASGGSYARLIFSSKSHEAMIEGMDEPTRGPVKIQGEVIQL</sequence>
<accession>A0A0R3TV22</accession>
<feature type="domain" description="DNA polymerase alpha/delta/epsilon subunit B" evidence="6">
    <location>
        <begin position="388"/>
        <end position="594"/>
    </location>
</feature>
<dbReference type="GO" id="GO:0003677">
    <property type="term" value="F:DNA binding"/>
    <property type="evidence" value="ECO:0007669"/>
    <property type="project" value="InterPro"/>
</dbReference>
<evidence type="ECO:0000256" key="1">
    <source>
        <dbReference type="ARBA" id="ARBA00004123"/>
    </source>
</evidence>
<evidence type="ECO:0000313" key="9">
    <source>
        <dbReference type="Proteomes" id="UP000278807"/>
    </source>
</evidence>
<dbReference type="InterPro" id="IPR013627">
    <property type="entry name" value="Pol_alpha_B_N"/>
</dbReference>
<evidence type="ECO:0000256" key="3">
    <source>
        <dbReference type="ARBA" id="ARBA00018596"/>
    </source>
</evidence>
<proteinExistence type="inferred from homology"/>
<keyword evidence="4" id="KW-0235">DNA replication</keyword>
<keyword evidence="5" id="KW-0539">Nucleus</keyword>
<dbReference type="OrthoDB" id="336885at2759"/>
<dbReference type="PANTHER" id="PTHR23061">
    <property type="entry name" value="DNA POLYMERASE 2 ALPHA 70 KDA SUBUNIT"/>
    <property type="match status" value="1"/>
</dbReference>
<dbReference type="Gene3D" id="1.10.8.530">
    <property type="entry name" value="DNA polymerase alpha-primase, subunit B, N-terminal domain"/>
    <property type="match status" value="1"/>
</dbReference>
<dbReference type="Proteomes" id="UP000278807">
    <property type="component" value="Unassembled WGS sequence"/>
</dbReference>
<evidence type="ECO:0000313" key="10">
    <source>
        <dbReference type="WBParaSite" id="HNAJ_0001164401-mRNA-1"/>
    </source>
</evidence>
<comment type="similarity">
    <text evidence="2">Belongs to the DNA polymerase alpha subunit B family.</text>
</comment>
<dbReference type="Gene3D" id="3.60.21.60">
    <property type="match status" value="1"/>
</dbReference>
<dbReference type="EMBL" id="UZAE01013689">
    <property type="protein sequence ID" value="VDO10908.1"/>
    <property type="molecule type" value="Genomic_DNA"/>
</dbReference>
<evidence type="ECO:0000256" key="5">
    <source>
        <dbReference type="ARBA" id="ARBA00023242"/>
    </source>
</evidence>
<dbReference type="InterPro" id="IPR016722">
    <property type="entry name" value="DNA_pol_alpha_bsu"/>
</dbReference>
<dbReference type="STRING" id="102285.A0A0R3TV22"/>
<evidence type="ECO:0000259" key="7">
    <source>
        <dbReference type="Pfam" id="PF08418"/>
    </source>
</evidence>
<dbReference type="WBParaSite" id="HNAJ_0001164401-mRNA-1">
    <property type="protein sequence ID" value="HNAJ_0001164401-mRNA-1"/>
    <property type="gene ID" value="HNAJ_0001164401"/>
</dbReference>
<evidence type="ECO:0000256" key="4">
    <source>
        <dbReference type="ARBA" id="ARBA00022705"/>
    </source>
</evidence>
<dbReference type="InterPro" id="IPR043034">
    <property type="entry name" value="DNA_pol_alpha_B_N_sf"/>
</dbReference>